<keyword evidence="3" id="KW-1185">Reference proteome</keyword>
<dbReference type="Proteomes" id="UP000593564">
    <property type="component" value="Unassembled WGS sequence"/>
</dbReference>
<evidence type="ECO:0000256" key="1">
    <source>
        <dbReference type="SAM" id="SignalP"/>
    </source>
</evidence>
<dbReference type="EMBL" id="JACBKZ010000006">
    <property type="protein sequence ID" value="KAF5948350.1"/>
    <property type="molecule type" value="Genomic_DNA"/>
</dbReference>
<keyword evidence="1" id="KW-0732">Signal</keyword>
<accession>A0A7J7H5V0</accession>
<feature type="signal peptide" evidence="1">
    <location>
        <begin position="1"/>
        <end position="24"/>
    </location>
</feature>
<sequence length="61" mass="6785">MPIPASHFLVLAWRVVLQIIKTGASPMVLTGEPPPLCPESSFPSTSRSSVVMRYMEKKTRK</sequence>
<evidence type="ECO:0000313" key="3">
    <source>
        <dbReference type="Proteomes" id="UP000593564"/>
    </source>
</evidence>
<proteinExistence type="predicted"/>
<dbReference type="AlphaFoldDB" id="A0A7J7H5V0"/>
<comment type="caution">
    <text evidence="2">The sequence shown here is derived from an EMBL/GenBank/DDBJ whole genome shotgun (WGS) entry which is preliminary data.</text>
</comment>
<gene>
    <name evidence="2" type="ORF">HYC85_014307</name>
</gene>
<organism evidence="2 3">
    <name type="scientific">Camellia sinensis</name>
    <name type="common">Tea plant</name>
    <name type="synonym">Thea sinensis</name>
    <dbReference type="NCBI Taxonomy" id="4442"/>
    <lineage>
        <taxon>Eukaryota</taxon>
        <taxon>Viridiplantae</taxon>
        <taxon>Streptophyta</taxon>
        <taxon>Embryophyta</taxon>
        <taxon>Tracheophyta</taxon>
        <taxon>Spermatophyta</taxon>
        <taxon>Magnoliopsida</taxon>
        <taxon>eudicotyledons</taxon>
        <taxon>Gunneridae</taxon>
        <taxon>Pentapetalae</taxon>
        <taxon>asterids</taxon>
        <taxon>Ericales</taxon>
        <taxon>Theaceae</taxon>
        <taxon>Camellia</taxon>
    </lineage>
</organism>
<feature type="chain" id="PRO_5029536870" evidence="1">
    <location>
        <begin position="25"/>
        <end position="61"/>
    </location>
</feature>
<name>A0A7J7H5V0_CAMSI</name>
<reference evidence="2 3" key="2">
    <citation type="submission" date="2020-07" db="EMBL/GenBank/DDBJ databases">
        <title>Genome assembly of wild tea tree DASZ reveals pedigree and selection history of tea varieties.</title>
        <authorList>
            <person name="Zhang W."/>
        </authorList>
    </citation>
    <scope>NUCLEOTIDE SEQUENCE [LARGE SCALE GENOMIC DNA]</scope>
    <source>
        <strain evidence="3">cv. G240</strain>
        <tissue evidence="2">Leaf</tissue>
    </source>
</reference>
<reference evidence="3" key="1">
    <citation type="journal article" date="2020" name="Nat. Commun.">
        <title>Genome assembly of wild tea tree DASZ reveals pedigree and selection history of tea varieties.</title>
        <authorList>
            <person name="Zhang W."/>
            <person name="Zhang Y."/>
            <person name="Qiu H."/>
            <person name="Guo Y."/>
            <person name="Wan H."/>
            <person name="Zhang X."/>
            <person name="Scossa F."/>
            <person name="Alseekh S."/>
            <person name="Zhang Q."/>
            <person name="Wang P."/>
            <person name="Xu L."/>
            <person name="Schmidt M.H."/>
            <person name="Jia X."/>
            <person name="Li D."/>
            <person name="Zhu A."/>
            <person name="Guo F."/>
            <person name="Chen W."/>
            <person name="Ni D."/>
            <person name="Usadel B."/>
            <person name="Fernie A.R."/>
            <person name="Wen W."/>
        </authorList>
    </citation>
    <scope>NUCLEOTIDE SEQUENCE [LARGE SCALE GENOMIC DNA]</scope>
    <source>
        <strain evidence="3">cv. G240</strain>
    </source>
</reference>
<evidence type="ECO:0000313" key="2">
    <source>
        <dbReference type="EMBL" id="KAF5948350.1"/>
    </source>
</evidence>
<protein>
    <submittedName>
        <fullName evidence="2">Uncharacterized protein</fullName>
    </submittedName>
</protein>